<evidence type="ECO:0000256" key="11">
    <source>
        <dbReference type="ARBA" id="ARBA00022777"/>
    </source>
</evidence>
<dbReference type="PANTHER" id="PTHR34848:SF1">
    <property type="entry name" value="BIFUNCTIONAL ADENOSYLCOBALAMIN BIOSYNTHESIS PROTEIN COBU"/>
    <property type="match status" value="1"/>
</dbReference>
<keyword evidence="9 14" id="KW-0808">Transferase</keyword>
<protein>
    <recommendedName>
        <fullName evidence="14">Bifunctional adenosylcobalamin biosynthesis protein</fullName>
        <ecNumber evidence="14">2.7.1.156</ecNumber>
        <ecNumber evidence="14">2.7.7.62</ecNumber>
    </recommendedName>
</protein>
<dbReference type="RefSeq" id="WP_114438467.1">
    <property type="nucleotide sequence ID" value="NZ_QOZG01000001.1"/>
</dbReference>
<keyword evidence="13 14" id="KW-0342">GTP-binding</keyword>
<dbReference type="GO" id="GO:0009236">
    <property type="term" value="P:cobalamin biosynthetic process"/>
    <property type="evidence" value="ECO:0007669"/>
    <property type="project" value="UniProtKB-UniRule"/>
</dbReference>
<evidence type="ECO:0000256" key="12">
    <source>
        <dbReference type="ARBA" id="ARBA00022840"/>
    </source>
</evidence>
<evidence type="ECO:0000256" key="5">
    <source>
        <dbReference type="ARBA" id="ARBA00004692"/>
    </source>
</evidence>
<keyword evidence="11 14" id="KW-0418">Kinase</keyword>
<gene>
    <name evidence="17" type="ORF">DUT91_00745</name>
</gene>
<dbReference type="EC" id="2.7.1.156" evidence="14"/>
<name>A0A368K824_9HYPH</name>
<dbReference type="GO" id="GO:0043752">
    <property type="term" value="F:adenosylcobinamide kinase activity"/>
    <property type="evidence" value="ECO:0007669"/>
    <property type="project" value="UniProtKB-EC"/>
</dbReference>
<dbReference type="PIRSF" id="PIRSF006135">
    <property type="entry name" value="CobU"/>
    <property type="match status" value="1"/>
</dbReference>
<dbReference type="PANTHER" id="PTHR34848">
    <property type="match status" value="1"/>
</dbReference>
<comment type="caution">
    <text evidence="17">The sequence shown here is derived from an EMBL/GenBank/DDBJ whole genome shotgun (WGS) entry which is preliminary data.</text>
</comment>
<dbReference type="Gene3D" id="3.40.50.300">
    <property type="entry name" value="P-loop containing nucleotide triphosphate hydrolases"/>
    <property type="match status" value="1"/>
</dbReference>
<evidence type="ECO:0000256" key="9">
    <source>
        <dbReference type="ARBA" id="ARBA00022679"/>
    </source>
</evidence>
<organism evidence="17 18">
    <name type="scientific">Phyllobacterium salinisoli</name>
    <dbReference type="NCBI Taxonomy" id="1899321"/>
    <lineage>
        <taxon>Bacteria</taxon>
        <taxon>Pseudomonadati</taxon>
        <taxon>Pseudomonadota</taxon>
        <taxon>Alphaproteobacteria</taxon>
        <taxon>Hyphomicrobiales</taxon>
        <taxon>Phyllobacteriaceae</taxon>
        <taxon>Phyllobacterium</taxon>
    </lineage>
</organism>
<evidence type="ECO:0000313" key="17">
    <source>
        <dbReference type="EMBL" id="RCS25374.1"/>
    </source>
</evidence>
<evidence type="ECO:0000256" key="16">
    <source>
        <dbReference type="PIRSR" id="PIRSR006135-2"/>
    </source>
</evidence>
<keyword evidence="12 14" id="KW-0067">ATP-binding</keyword>
<dbReference type="UniPathway" id="UPA00148">
    <property type="reaction ID" value="UER00236"/>
</dbReference>
<feature type="binding site" evidence="16">
    <location>
        <begin position="52"/>
        <end position="55"/>
    </location>
    <ligand>
        <name>GTP</name>
        <dbReference type="ChEBI" id="CHEBI:37565"/>
    </ligand>
</feature>
<dbReference type="GO" id="GO:0005525">
    <property type="term" value="F:GTP binding"/>
    <property type="evidence" value="ECO:0007669"/>
    <property type="project" value="UniProtKB-UniRule"/>
</dbReference>
<evidence type="ECO:0000256" key="1">
    <source>
        <dbReference type="ARBA" id="ARBA00000312"/>
    </source>
</evidence>
<dbReference type="GO" id="GO:0005524">
    <property type="term" value="F:ATP binding"/>
    <property type="evidence" value="ECO:0007669"/>
    <property type="project" value="UniProtKB-UniRule"/>
</dbReference>
<evidence type="ECO:0000256" key="7">
    <source>
        <dbReference type="ARBA" id="ARBA00007490"/>
    </source>
</evidence>
<feature type="binding site" evidence="16">
    <location>
        <begin position="10"/>
        <end position="17"/>
    </location>
    <ligand>
        <name>GTP</name>
        <dbReference type="ChEBI" id="CHEBI:37565"/>
    </ligand>
</feature>
<dbReference type="EC" id="2.7.7.62" evidence="14"/>
<evidence type="ECO:0000256" key="8">
    <source>
        <dbReference type="ARBA" id="ARBA00022573"/>
    </source>
</evidence>
<reference evidence="17 18" key="1">
    <citation type="submission" date="2018-07" db="EMBL/GenBank/DDBJ databases">
        <title>The draft genome of Phyllobacterium salinisoli.</title>
        <authorList>
            <person name="Liu L."/>
            <person name="Li L."/>
            <person name="Zhang X."/>
            <person name="Liang L."/>
        </authorList>
    </citation>
    <scope>NUCLEOTIDE SEQUENCE [LARGE SCALE GENOMIC DNA]</scope>
    <source>
        <strain evidence="17 18">LLAN61</strain>
    </source>
</reference>
<dbReference type="SUPFAM" id="SSF52540">
    <property type="entry name" value="P-loop containing nucleoside triphosphate hydrolases"/>
    <property type="match status" value="1"/>
</dbReference>
<keyword evidence="17" id="KW-0548">Nucleotidyltransferase</keyword>
<evidence type="ECO:0000256" key="10">
    <source>
        <dbReference type="ARBA" id="ARBA00022741"/>
    </source>
</evidence>
<dbReference type="EMBL" id="QOZG01000001">
    <property type="protein sequence ID" value="RCS25374.1"/>
    <property type="molecule type" value="Genomic_DNA"/>
</dbReference>
<evidence type="ECO:0000256" key="6">
    <source>
        <dbReference type="ARBA" id="ARBA00005159"/>
    </source>
</evidence>
<dbReference type="NCBIfam" id="NF004469">
    <property type="entry name" value="PRK05800.1"/>
    <property type="match status" value="1"/>
</dbReference>
<feature type="binding site" evidence="16">
    <location>
        <position position="63"/>
    </location>
    <ligand>
        <name>GTP</name>
        <dbReference type="ChEBI" id="CHEBI:37565"/>
    </ligand>
</feature>
<dbReference type="GO" id="GO:0008820">
    <property type="term" value="F:cobinamide phosphate guanylyltransferase activity"/>
    <property type="evidence" value="ECO:0007669"/>
    <property type="project" value="UniProtKB-UniRule"/>
</dbReference>
<keyword evidence="8 14" id="KW-0169">Cobalamin biosynthesis</keyword>
<sequence length="171" mass="18525">MQAKTALVLGGARSGKSVFAERLAEQSGLEAVYIATGQAYDDEMIERIVEHKERRGSMWMTIEEPLDLVGALVTHAREGRAVLVDCLTLWLTNLMMAERDIAAETARLALAIPGLAGTVMFVSNEVGLGIVPDNRMAREFRDHAGRLNQAVAAAVNDVYFIAAGLPLKMKG</sequence>
<accession>A0A368K824</accession>
<keyword evidence="18" id="KW-1185">Reference proteome</keyword>
<comment type="catalytic activity">
    <reaction evidence="3">
        <text>adenosylcob(III)inamide + GTP = adenosylcob(III)inamide phosphate + GDP + H(+)</text>
        <dbReference type="Rhea" id="RHEA:15765"/>
        <dbReference type="ChEBI" id="CHEBI:2480"/>
        <dbReference type="ChEBI" id="CHEBI:15378"/>
        <dbReference type="ChEBI" id="CHEBI:37565"/>
        <dbReference type="ChEBI" id="CHEBI:58189"/>
        <dbReference type="ChEBI" id="CHEBI:58502"/>
        <dbReference type="EC" id="2.7.1.156"/>
    </reaction>
</comment>
<evidence type="ECO:0000256" key="2">
    <source>
        <dbReference type="ARBA" id="ARBA00000711"/>
    </source>
</evidence>
<dbReference type="InterPro" id="IPR027417">
    <property type="entry name" value="P-loop_NTPase"/>
</dbReference>
<comment type="similarity">
    <text evidence="7 14">Belongs to the CobU/CobP family.</text>
</comment>
<feature type="binding site" evidence="16">
    <location>
        <position position="85"/>
    </location>
    <ligand>
        <name>GTP</name>
        <dbReference type="ChEBI" id="CHEBI:37565"/>
    </ligand>
</feature>
<evidence type="ECO:0000256" key="4">
    <source>
        <dbReference type="ARBA" id="ARBA00003889"/>
    </source>
</evidence>
<comment type="function">
    <text evidence="4 14">Catalyzes ATP-dependent phosphorylation of adenosylcobinamide and addition of GMP to adenosylcobinamide phosphate.</text>
</comment>
<dbReference type="OrthoDB" id="9788370at2"/>
<comment type="catalytic activity">
    <reaction evidence="1 14">
        <text>adenosylcob(III)inamide + ATP = adenosylcob(III)inamide phosphate + ADP + H(+)</text>
        <dbReference type="Rhea" id="RHEA:15769"/>
        <dbReference type="ChEBI" id="CHEBI:2480"/>
        <dbReference type="ChEBI" id="CHEBI:15378"/>
        <dbReference type="ChEBI" id="CHEBI:30616"/>
        <dbReference type="ChEBI" id="CHEBI:58502"/>
        <dbReference type="ChEBI" id="CHEBI:456216"/>
        <dbReference type="EC" id="2.7.1.156"/>
    </reaction>
</comment>
<evidence type="ECO:0000256" key="3">
    <source>
        <dbReference type="ARBA" id="ARBA00001522"/>
    </source>
</evidence>
<evidence type="ECO:0000256" key="15">
    <source>
        <dbReference type="PIRSR" id="PIRSR006135-1"/>
    </source>
</evidence>
<evidence type="ECO:0000256" key="14">
    <source>
        <dbReference type="PIRNR" id="PIRNR006135"/>
    </source>
</evidence>
<proteinExistence type="inferred from homology"/>
<keyword evidence="10 14" id="KW-0547">Nucleotide-binding</keyword>
<evidence type="ECO:0000313" key="18">
    <source>
        <dbReference type="Proteomes" id="UP000253420"/>
    </source>
</evidence>
<feature type="binding site" evidence="16">
    <location>
        <begin position="35"/>
        <end position="37"/>
    </location>
    <ligand>
        <name>GTP</name>
        <dbReference type="ChEBI" id="CHEBI:37565"/>
    </ligand>
</feature>
<dbReference type="Pfam" id="PF02283">
    <property type="entry name" value="CobU"/>
    <property type="match status" value="1"/>
</dbReference>
<evidence type="ECO:0000256" key="13">
    <source>
        <dbReference type="ARBA" id="ARBA00023134"/>
    </source>
</evidence>
<dbReference type="Proteomes" id="UP000253420">
    <property type="component" value="Unassembled WGS sequence"/>
</dbReference>
<dbReference type="CDD" id="cd00544">
    <property type="entry name" value="CobU"/>
    <property type="match status" value="1"/>
</dbReference>
<comment type="pathway">
    <text evidence="6 14">Cofactor biosynthesis; adenosylcobalamin biosynthesis; adenosylcobalamin from cob(II)yrinate a,c-diamide: step 5/7.</text>
</comment>
<dbReference type="AlphaFoldDB" id="A0A368K824"/>
<dbReference type="InterPro" id="IPR003203">
    <property type="entry name" value="CobU/CobP"/>
</dbReference>
<comment type="catalytic activity">
    <reaction evidence="2 14">
        <text>adenosylcob(III)inamide phosphate + GTP + H(+) = adenosylcob(III)inamide-GDP + diphosphate</text>
        <dbReference type="Rhea" id="RHEA:22712"/>
        <dbReference type="ChEBI" id="CHEBI:15378"/>
        <dbReference type="ChEBI" id="CHEBI:33019"/>
        <dbReference type="ChEBI" id="CHEBI:37565"/>
        <dbReference type="ChEBI" id="CHEBI:58502"/>
        <dbReference type="ChEBI" id="CHEBI:60487"/>
        <dbReference type="EC" id="2.7.7.62"/>
    </reaction>
</comment>
<comment type="pathway">
    <text evidence="5 14">Cofactor biosynthesis; adenosylcobalamin biosynthesis; adenosylcobalamin from cob(II)yrinate a,c-diamide: step 6/7.</text>
</comment>
<feature type="active site" description="GMP-histidine intermediate" evidence="15">
    <location>
        <position position="51"/>
    </location>
</feature>